<comment type="catalytic activity">
    <reaction evidence="12">
        <text>(6R)-5,10-methenyltetrahydrofolate + H2O = (6R)-10-formyltetrahydrofolate + H(+)</text>
        <dbReference type="Rhea" id="RHEA:23700"/>
        <dbReference type="ChEBI" id="CHEBI:15377"/>
        <dbReference type="ChEBI" id="CHEBI:15378"/>
        <dbReference type="ChEBI" id="CHEBI:57455"/>
        <dbReference type="ChEBI" id="CHEBI:195366"/>
        <dbReference type="EC" id="3.5.4.9"/>
    </reaction>
</comment>
<dbReference type="GO" id="GO:0009086">
    <property type="term" value="P:methionine biosynthetic process"/>
    <property type="evidence" value="ECO:0007669"/>
    <property type="project" value="UniProtKB-KW"/>
</dbReference>
<gene>
    <name evidence="12 15" type="primary">folD</name>
    <name evidence="15" type="ORF">BTSPAZIEG_0326</name>
</gene>
<keyword evidence="11 12" id="KW-0511">Multifunctional enzyme</keyword>
<dbReference type="CDD" id="cd01080">
    <property type="entry name" value="NAD_bind_m-THF_DH_Cyclohyd"/>
    <property type="match status" value="1"/>
</dbReference>
<dbReference type="PATRIC" id="fig|98804.3.peg.306"/>
<dbReference type="FunFam" id="3.40.50.10860:FF:000005">
    <property type="entry name" value="C-1-tetrahydrofolate synthase, cytoplasmic, putative"/>
    <property type="match status" value="1"/>
</dbReference>
<comment type="similarity">
    <text evidence="12">Belongs to the tetrahydrofolate dehydrogenase/cyclohydrolase family.</text>
</comment>
<dbReference type="NCBIfam" id="NF008058">
    <property type="entry name" value="PRK10792.1"/>
    <property type="match status" value="1"/>
</dbReference>
<evidence type="ECO:0000256" key="12">
    <source>
        <dbReference type="HAMAP-Rule" id="MF_01576"/>
    </source>
</evidence>
<keyword evidence="16" id="KW-1185">Reference proteome</keyword>
<dbReference type="EMBL" id="LN890285">
    <property type="protein sequence ID" value="CUR53288.1"/>
    <property type="molecule type" value="Genomic_DNA"/>
</dbReference>
<keyword evidence="9 12" id="KW-0368">Histidine biosynthesis</keyword>
<dbReference type="SUPFAM" id="SSF53223">
    <property type="entry name" value="Aminoacid dehydrogenase-like, N-terminal domain"/>
    <property type="match status" value="1"/>
</dbReference>
<dbReference type="AlphaFoldDB" id="A0A160SX62"/>
<dbReference type="GO" id="GO:0035999">
    <property type="term" value="P:tetrahydrofolate interconversion"/>
    <property type="evidence" value="ECO:0007669"/>
    <property type="project" value="UniProtKB-UniRule"/>
</dbReference>
<dbReference type="Gene3D" id="3.40.50.10860">
    <property type="entry name" value="Leucine Dehydrogenase, chain A, domain 1"/>
    <property type="match status" value="1"/>
</dbReference>
<evidence type="ECO:0000313" key="16">
    <source>
        <dbReference type="Proteomes" id="UP000243633"/>
    </source>
</evidence>
<dbReference type="Pfam" id="PF02882">
    <property type="entry name" value="THF_DHG_CYH_C"/>
    <property type="match status" value="1"/>
</dbReference>
<keyword evidence="5 12" id="KW-0658">Purine biosynthesis</keyword>
<dbReference type="SUPFAM" id="SSF51735">
    <property type="entry name" value="NAD(P)-binding Rossmann-fold domains"/>
    <property type="match status" value="1"/>
</dbReference>
<feature type="binding site" evidence="12">
    <location>
        <position position="232"/>
    </location>
    <ligand>
        <name>NADP(+)</name>
        <dbReference type="ChEBI" id="CHEBI:58349"/>
    </ligand>
</feature>
<dbReference type="PROSITE" id="PS00766">
    <property type="entry name" value="THF_DHG_CYH_1"/>
    <property type="match status" value="1"/>
</dbReference>
<dbReference type="EC" id="1.5.1.5" evidence="12"/>
<keyword evidence="7 12" id="KW-0521">NADP</keyword>
<evidence type="ECO:0000256" key="11">
    <source>
        <dbReference type="ARBA" id="ARBA00023268"/>
    </source>
</evidence>
<dbReference type="GO" id="GO:0000105">
    <property type="term" value="P:L-histidine biosynthetic process"/>
    <property type="evidence" value="ECO:0007669"/>
    <property type="project" value="UniProtKB-KW"/>
</dbReference>
<accession>A0A160SX62</accession>
<dbReference type="GO" id="GO:0004477">
    <property type="term" value="F:methenyltetrahydrofolate cyclohydrolase activity"/>
    <property type="evidence" value="ECO:0007669"/>
    <property type="project" value="UniProtKB-UniRule"/>
</dbReference>
<dbReference type="STRING" id="98804.BTSPAZIEG_0326"/>
<comment type="pathway">
    <text evidence="1 12">One-carbon metabolism; tetrahydrofolate interconversion.</text>
</comment>
<dbReference type="OrthoDB" id="9803580at2"/>
<proteinExistence type="inferred from homology"/>
<comment type="subunit">
    <text evidence="2 12">Homodimer.</text>
</comment>
<keyword evidence="6 12" id="KW-0378">Hydrolase</keyword>
<comment type="catalytic activity">
    <reaction evidence="12">
        <text>(6R)-5,10-methylene-5,6,7,8-tetrahydrofolate + NADP(+) = (6R)-5,10-methenyltetrahydrofolate + NADPH</text>
        <dbReference type="Rhea" id="RHEA:22812"/>
        <dbReference type="ChEBI" id="CHEBI:15636"/>
        <dbReference type="ChEBI" id="CHEBI:57455"/>
        <dbReference type="ChEBI" id="CHEBI:57783"/>
        <dbReference type="ChEBI" id="CHEBI:58349"/>
        <dbReference type="EC" id="1.5.1.5"/>
    </reaction>
</comment>
<comment type="caution">
    <text evidence="12">Lacks conserved residue(s) required for the propagation of feature annotation.</text>
</comment>
<dbReference type="EC" id="3.5.4.9" evidence="12"/>
<keyword evidence="8 12" id="KW-0560">Oxidoreductase</keyword>
<dbReference type="GO" id="GO:0004488">
    <property type="term" value="F:methylenetetrahydrofolate dehydrogenase (NADP+) activity"/>
    <property type="evidence" value="ECO:0007669"/>
    <property type="project" value="UniProtKB-UniRule"/>
</dbReference>
<dbReference type="InterPro" id="IPR046346">
    <property type="entry name" value="Aminoacid_DH-like_N_sf"/>
</dbReference>
<dbReference type="InterPro" id="IPR020631">
    <property type="entry name" value="THF_DH/CycHdrlase_NAD-bd_dom"/>
</dbReference>
<evidence type="ECO:0000256" key="8">
    <source>
        <dbReference type="ARBA" id="ARBA00023002"/>
    </source>
</evidence>
<evidence type="ECO:0000259" key="14">
    <source>
        <dbReference type="Pfam" id="PF02882"/>
    </source>
</evidence>
<comment type="function">
    <text evidence="12">Catalyzes the oxidation of 5,10-methylenetetrahydrofolate to 5,10-methenyltetrahydrofolate and then the hydrolysis of 5,10-methenyltetrahydrofolate to 10-formyltetrahydrofolate.</text>
</comment>
<dbReference type="UniPathway" id="UPA00193"/>
<dbReference type="PANTHER" id="PTHR48099:SF5">
    <property type="entry name" value="C-1-TETRAHYDROFOLATE SYNTHASE, CYTOPLASMIC"/>
    <property type="match status" value="1"/>
</dbReference>
<sequence>MNTKILNGKKISLKILKTLKKKVKLEIYNYHRPPGLAIILIGNKPESLLYISNKKKAGNFVGFYIQYYIFNISISEDKVLKKIQELNKNINIDGIIIQLPIPKHLNILTIFRHISPKKDVECFHPYNIGLSYLKNSSFRSCTPRGIITLLEHYQINIKGFNALIISSSITVGRPMFLELLHKGCTITIAHKFTKNILKFTKISDLIIIAIGKPNFLLGQWIKKGAIIIDVGINYLKNKKIVGDVHYKTVSLKTSYITPVPGGIGPMTVAALLQNTFEAFQKQKKN</sequence>
<dbReference type="Gene3D" id="3.40.50.720">
    <property type="entry name" value="NAD(P)-binding Rossmann-like Domain"/>
    <property type="match status" value="1"/>
</dbReference>
<feature type="domain" description="Tetrahydrofolate dehydrogenase/cyclohydrolase NAD(P)-binding" evidence="14">
    <location>
        <begin position="140"/>
        <end position="282"/>
    </location>
</feature>
<evidence type="ECO:0000256" key="5">
    <source>
        <dbReference type="ARBA" id="ARBA00022755"/>
    </source>
</evidence>
<dbReference type="InterPro" id="IPR020867">
    <property type="entry name" value="THF_DH/CycHdrlase_CS"/>
</dbReference>
<protein>
    <recommendedName>
        <fullName evidence="12">Bifunctional protein FolD</fullName>
    </recommendedName>
    <domain>
        <recommendedName>
            <fullName evidence="12">Methylenetetrahydrofolate dehydrogenase</fullName>
            <ecNumber evidence="12">1.5.1.5</ecNumber>
        </recommendedName>
    </domain>
    <domain>
        <recommendedName>
            <fullName evidence="12">Methenyltetrahydrofolate cyclohydrolase</fullName>
            <ecNumber evidence="12">3.5.4.9</ecNumber>
        </recommendedName>
    </domain>
</protein>
<keyword evidence="3 12" id="KW-0554">One-carbon metabolism</keyword>
<organism evidence="15 16">
    <name type="scientific">Buchnera aphidicola subsp. Tuberolachnus salignus</name>
    <dbReference type="NCBI Taxonomy" id="98804"/>
    <lineage>
        <taxon>Bacteria</taxon>
        <taxon>Pseudomonadati</taxon>
        <taxon>Pseudomonadota</taxon>
        <taxon>Gammaproteobacteria</taxon>
        <taxon>Enterobacterales</taxon>
        <taxon>Erwiniaceae</taxon>
        <taxon>Buchnera</taxon>
    </lineage>
</organism>
<evidence type="ECO:0000256" key="10">
    <source>
        <dbReference type="ARBA" id="ARBA00023167"/>
    </source>
</evidence>
<evidence type="ECO:0000256" key="4">
    <source>
        <dbReference type="ARBA" id="ARBA00022605"/>
    </source>
</evidence>
<evidence type="ECO:0000256" key="1">
    <source>
        <dbReference type="ARBA" id="ARBA00004777"/>
    </source>
</evidence>
<keyword evidence="4 12" id="KW-0028">Amino-acid biosynthesis</keyword>
<dbReference type="InterPro" id="IPR036291">
    <property type="entry name" value="NAD(P)-bd_dom_sf"/>
</dbReference>
<evidence type="ECO:0000256" key="2">
    <source>
        <dbReference type="ARBA" id="ARBA00011738"/>
    </source>
</evidence>
<evidence type="ECO:0000256" key="6">
    <source>
        <dbReference type="ARBA" id="ARBA00022801"/>
    </source>
</evidence>
<name>A0A160SX62_BUCTT</name>
<evidence type="ECO:0000256" key="7">
    <source>
        <dbReference type="ARBA" id="ARBA00022857"/>
    </source>
</evidence>
<evidence type="ECO:0000256" key="3">
    <source>
        <dbReference type="ARBA" id="ARBA00022563"/>
    </source>
</evidence>
<dbReference type="RefSeq" id="WP_075472820.1">
    <property type="nucleotide sequence ID" value="NZ_LN890285.1"/>
</dbReference>
<keyword evidence="10 12" id="KW-0486">Methionine biosynthesis</keyword>
<dbReference type="Proteomes" id="UP000243633">
    <property type="component" value="Chromosome 1"/>
</dbReference>
<dbReference type="HAMAP" id="MF_01576">
    <property type="entry name" value="THF_DHG_CYH"/>
    <property type="match status" value="1"/>
</dbReference>
<dbReference type="PRINTS" id="PR00085">
    <property type="entry name" value="THFDHDRGNASE"/>
</dbReference>
<evidence type="ECO:0000313" key="15">
    <source>
        <dbReference type="EMBL" id="CUR53288.1"/>
    </source>
</evidence>
<dbReference type="PROSITE" id="PS00767">
    <property type="entry name" value="THF_DHG_CYH_2"/>
    <property type="match status" value="1"/>
</dbReference>
<dbReference type="PANTHER" id="PTHR48099">
    <property type="entry name" value="C-1-TETRAHYDROFOLATE SYNTHASE, CYTOPLASMIC-RELATED"/>
    <property type="match status" value="1"/>
</dbReference>
<dbReference type="FunFam" id="3.40.50.720:FF:000006">
    <property type="entry name" value="Bifunctional protein FolD"/>
    <property type="match status" value="1"/>
</dbReference>
<feature type="domain" description="Tetrahydrofolate dehydrogenase/cyclohydrolase catalytic" evidence="13">
    <location>
        <begin position="6"/>
        <end position="121"/>
    </location>
</feature>
<evidence type="ECO:0000259" key="13">
    <source>
        <dbReference type="Pfam" id="PF00763"/>
    </source>
</evidence>
<dbReference type="Pfam" id="PF00763">
    <property type="entry name" value="THF_DHG_CYH"/>
    <property type="match status" value="1"/>
</dbReference>
<evidence type="ECO:0000256" key="9">
    <source>
        <dbReference type="ARBA" id="ARBA00023102"/>
    </source>
</evidence>
<dbReference type="GO" id="GO:0006164">
    <property type="term" value="P:purine nucleotide biosynthetic process"/>
    <property type="evidence" value="ECO:0007669"/>
    <property type="project" value="UniProtKB-KW"/>
</dbReference>
<dbReference type="GO" id="GO:0005829">
    <property type="term" value="C:cytosol"/>
    <property type="evidence" value="ECO:0007669"/>
    <property type="project" value="TreeGrafter"/>
</dbReference>
<dbReference type="InterPro" id="IPR020630">
    <property type="entry name" value="THF_DH/CycHdrlase_cat_dom"/>
</dbReference>
<reference evidence="16" key="1">
    <citation type="submission" date="2015-10" db="EMBL/GenBank/DDBJ databases">
        <authorList>
            <person name="Manzano-Marin A."/>
            <person name="Manzano-Marin A."/>
        </authorList>
    </citation>
    <scope>NUCLEOTIDE SEQUENCE [LARGE SCALE GENOMIC DNA]</scope>
    <source>
        <strain evidence="16">BTs</strain>
    </source>
</reference>
<dbReference type="InterPro" id="IPR000672">
    <property type="entry name" value="THF_DH/CycHdrlase"/>
</dbReference>